<evidence type="ECO:0000313" key="2">
    <source>
        <dbReference type="EMBL" id="BAO56384.1"/>
    </source>
</evidence>
<dbReference type="AlphaFoldDB" id="W8VRN5"/>
<keyword evidence="1" id="KW-0472">Membrane</keyword>
<feature type="transmembrane region" description="Helical" evidence="1">
    <location>
        <begin position="75"/>
        <end position="96"/>
    </location>
</feature>
<dbReference type="STRING" id="1454201.NMS_2375"/>
<feature type="transmembrane region" description="Helical" evidence="1">
    <location>
        <begin position="108"/>
        <end position="126"/>
    </location>
</feature>
<keyword evidence="1" id="KW-0812">Transmembrane</keyword>
<dbReference type="OrthoDB" id="327939at2"/>
<sequence>MQDNKFLKHIWKKISIGLFVVFYGFAGVYHFISPETYLPVIPDWLGDPKMINILAGMAEIIIATLVIIPDTRKQAGYLAIAMLLAFTISHIYFIQLGHCAADVCLDPWIGWVRLVVIHPLLIYWAYRISNS</sequence>
<dbReference type="PANTHER" id="PTHR36974">
    <property type="entry name" value="MEMBRANE PROTEIN-RELATED"/>
    <property type="match status" value="1"/>
</dbReference>
<evidence type="ECO:0008006" key="4">
    <source>
        <dbReference type="Google" id="ProtNLM"/>
    </source>
</evidence>
<evidence type="ECO:0000313" key="3">
    <source>
        <dbReference type="Proteomes" id="UP000031760"/>
    </source>
</evidence>
<gene>
    <name evidence="2" type="ORF">NMS_2375</name>
</gene>
<protein>
    <recommendedName>
        <fullName evidence="4">DoxX family protein</fullName>
    </recommendedName>
</protein>
<dbReference type="RefSeq" id="WP_041496871.1">
    <property type="nucleotide sequence ID" value="NZ_AP014548.1"/>
</dbReference>
<feature type="transmembrane region" description="Helical" evidence="1">
    <location>
        <begin position="51"/>
        <end position="68"/>
    </location>
</feature>
<dbReference type="PANTHER" id="PTHR36974:SF1">
    <property type="entry name" value="DOXX FAMILY MEMBRANE PROTEIN"/>
    <property type="match status" value="1"/>
</dbReference>
<accession>W8VRN5</accession>
<organism evidence="2 3">
    <name type="scientific">Nonlabens marinus S1-08</name>
    <dbReference type="NCBI Taxonomy" id="1454201"/>
    <lineage>
        <taxon>Bacteria</taxon>
        <taxon>Pseudomonadati</taxon>
        <taxon>Bacteroidota</taxon>
        <taxon>Flavobacteriia</taxon>
        <taxon>Flavobacteriales</taxon>
        <taxon>Flavobacteriaceae</taxon>
        <taxon>Nonlabens</taxon>
    </lineage>
</organism>
<keyword evidence="1" id="KW-1133">Transmembrane helix</keyword>
<dbReference type="Proteomes" id="UP000031760">
    <property type="component" value="Chromosome"/>
</dbReference>
<proteinExistence type="predicted"/>
<dbReference type="HOGENOM" id="CLU_128738_4_2_10"/>
<reference evidence="2 3" key="1">
    <citation type="journal article" date="2014" name="Proc. Natl. Acad. Sci. U.S.A.">
        <title>Functional characterization of flavobacteria rhodopsins reveals a unique class of light-driven chloride pump in bacteria.</title>
        <authorList>
            <person name="Yoshizawa S."/>
            <person name="Kumagai Y."/>
            <person name="Kim H."/>
            <person name="Ogura Y."/>
            <person name="Hayashi T."/>
            <person name="Iwasaki W."/>
            <person name="DeLong E.F."/>
            <person name="Kogure K."/>
        </authorList>
    </citation>
    <scope>NUCLEOTIDE SEQUENCE [LARGE SCALE GENOMIC DNA]</scope>
    <source>
        <strain evidence="2 3">S1-08</strain>
    </source>
</reference>
<feature type="transmembrane region" description="Helical" evidence="1">
    <location>
        <begin position="14"/>
        <end position="31"/>
    </location>
</feature>
<keyword evidence="3" id="KW-1185">Reference proteome</keyword>
<dbReference type="KEGG" id="nmf:NMS_2375"/>
<name>W8VRN5_9FLAO</name>
<evidence type="ECO:0000256" key="1">
    <source>
        <dbReference type="SAM" id="Phobius"/>
    </source>
</evidence>
<dbReference type="EMBL" id="AP014548">
    <property type="protein sequence ID" value="BAO56384.1"/>
    <property type="molecule type" value="Genomic_DNA"/>
</dbReference>